<gene>
    <name evidence="1" type="ORF">GJW-30_1_02643</name>
</gene>
<name>A0A0S3PW32_9BRAD</name>
<keyword evidence="2" id="KW-1185">Reference proteome</keyword>
<accession>A0A0S3PW32</accession>
<evidence type="ECO:0008006" key="3">
    <source>
        <dbReference type="Google" id="ProtNLM"/>
    </source>
</evidence>
<evidence type="ECO:0000313" key="2">
    <source>
        <dbReference type="Proteomes" id="UP000236884"/>
    </source>
</evidence>
<dbReference type="EMBL" id="AP014946">
    <property type="protein sequence ID" value="BAT60108.1"/>
    <property type="molecule type" value="Genomic_DNA"/>
</dbReference>
<sequence length="330" mass="36965">MMPFIDITPPPSWTVPKHYWTCFVGCTAPTALRSDGWINLTPDEEDPFDILDRIWNTIFFQRARTTLRSDGRINLSPKRRPFWVRMFDNWPVGWLLPQPSKTWRLDGTADISPFPKTVMYAGGIDGWRNGAFAYGAFLWSPGGLNAEGITLKLMNGHGAYRYNSGALEGAEVFGVQQLTSILLGWRFKKGGFEATVFAGADAQVNTLSQFDPGNFLVGSRYGARFGLDVWHQTRPGEMIQANVSWSSIGPSYSARIAAGWWSFNSVWLGPELQNFGNPTYGSPSYMQWRVGAHATAFEIRHFEFSFGAGYVADSDNRHGAYGRFSLIGRI</sequence>
<evidence type="ECO:0000313" key="1">
    <source>
        <dbReference type="EMBL" id="BAT60108.1"/>
    </source>
</evidence>
<proteinExistence type="predicted"/>
<dbReference type="Proteomes" id="UP000236884">
    <property type="component" value="Chromosome"/>
</dbReference>
<dbReference type="KEGG" id="vgo:GJW-30_1_02643"/>
<dbReference type="Pfam" id="PF17036">
    <property type="entry name" value="CBP_BcsS"/>
    <property type="match status" value="1"/>
</dbReference>
<organism evidence="1 2">
    <name type="scientific">Variibacter gotjawalensis</name>
    <dbReference type="NCBI Taxonomy" id="1333996"/>
    <lineage>
        <taxon>Bacteria</taxon>
        <taxon>Pseudomonadati</taxon>
        <taxon>Pseudomonadota</taxon>
        <taxon>Alphaproteobacteria</taxon>
        <taxon>Hyphomicrobiales</taxon>
        <taxon>Nitrobacteraceae</taxon>
        <taxon>Variibacter</taxon>
    </lineage>
</organism>
<protein>
    <recommendedName>
        <fullName evidence="3">Lipid A deacylase LpxR family protein</fullName>
    </recommendedName>
</protein>
<dbReference type="InterPro" id="IPR031485">
    <property type="entry name" value="CBP_BcsS"/>
</dbReference>
<reference evidence="1 2" key="1">
    <citation type="submission" date="2015-08" db="EMBL/GenBank/DDBJ databases">
        <title>Investigation of the bacterial diversity of lava forest soil.</title>
        <authorList>
            <person name="Lee J.S."/>
        </authorList>
    </citation>
    <scope>NUCLEOTIDE SEQUENCE [LARGE SCALE GENOMIC DNA]</scope>
    <source>
        <strain evidence="1 2">GJW-30</strain>
    </source>
</reference>
<dbReference type="AlphaFoldDB" id="A0A0S3PW32"/>